<keyword evidence="2" id="KW-0936">Ethylene signaling pathway</keyword>
<dbReference type="PANTHER" id="PTHR31677">
    <property type="entry name" value="AP2 DOMAIN CLASS TRANSCRIPTION FACTOR"/>
    <property type="match status" value="1"/>
</dbReference>
<evidence type="ECO:0000256" key="4">
    <source>
        <dbReference type="ARBA" id="ARBA00023015"/>
    </source>
</evidence>
<accession>A0AAV6XW53</accession>
<name>A0AAV6XW53_9LAMI</name>
<keyword evidence="4" id="KW-0805">Transcription regulation</keyword>
<evidence type="ECO:0000313" key="10">
    <source>
        <dbReference type="EMBL" id="KAG8383235.1"/>
    </source>
</evidence>
<evidence type="ECO:0000313" key="11">
    <source>
        <dbReference type="Proteomes" id="UP000826271"/>
    </source>
</evidence>
<keyword evidence="6" id="KW-0804">Transcription</keyword>
<evidence type="ECO:0000256" key="6">
    <source>
        <dbReference type="ARBA" id="ARBA00023163"/>
    </source>
</evidence>
<dbReference type="GO" id="GO:0003700">
    <property type="term" value="F:DNA-binding transcription factor activity"/>
    <property type="evidence" value="ECO:0007669"/>
    <property type="project" value="InterPro"/>
</dbReference>
<gene>
    <name evidence="10" type="ORF">BUALT_Bualt05G0163300</name>
</gene>
<feature type="domain" description="AP2/ERF" evidence="9">
    <location>
        <begin position="53"/>
        <end position="110"/>
    </location>
</feature>
<dbReference type="PANTHER" id="PTHR31677:SF146">
    <property type="entry name" value="ETHYLENE-RESPONSIVE TRANSCRIPTION FACTOR ESR2"/>
    <property type="match status" value="1"/>
</dbReference>
<evidence type="ECO:0000259" key="9">
    <source>
        <dbReference type="PROSITE" id="PS51032"/>
    </source>
</evidence>
<dbReference type="PROSITE" id="PS51032">
    <property type="entry name" value="AP2_ERF"/>
    <property type="match status" value="1"/>
</dbReference>
<dbReference type="InterPro" id="IPR036955">
    <property type="entry name" value="AP2/ERF_dom_sf"/>
</dbReference>
<evidence type="ECO:0000256" key="8">
    <source>
        <dbReference type="SAM" id="MobiDB-lite"/>
    </source>
</evidence>
<dbReference type="InterPro" id="IPR016177">
    <property type="entry name" value="DNA-bd_dom_sf"/>
</dbReference>
<evidence type="ECO:0000256" key="3">
    <source>
        <dbReference type="ARBA" id="ARBA00022821"/>
    </source>
</evidence>
<keyword evidence="11" id="KW-1185">Reference proteome</keyword>
<dbReference type="FunFam" id="3.30.730.10:FF:000001">
    <property type="entry name" value="Ethylene-responsive transcription factor 2"/>
    <property type="match status" value="1"/>
</dbReference>
<dbReference type="Proteomes" id="UP000826271">
    <property type="component" value="Unassembled WGS sequence"/>
</dbReference>
<dbReference type="Gene3D" id="3.30.730.10">
    <property type="entry name" value="AP2/ERF domain"/>
    <property type="match status" value="1"/>
</dbReference>
<comment type="subcellular location">
    <subcellularLocation>
        <location evidence="1">Nucleus</location>
    </subcellularLocation>
</comment>
<keyword evidence="5" id="KW-0238">DNA-binding</keyword>
<evidence type="ECO:0000256" key="2">
    <source>
        <dbReference type="ARBA" id="ARBA00022745"/>
    </source>
</evidence>
<dbReference type="GO" id="GO:0006952">
    <property type="term" value="P:defense response"/>
    <property type="evidence" value="ECO:0007669"/>
    <property type="project" value="UniProtKB-KW"/>
</dbReference>
<dbReference type="PRINTS" id="PR00367">
    <property type="entry name" value="ETHRSPELEMNT"/>
</dbReference>
<dbReference type="GO" id="GO:0003677">
    <property type="term" value="F:DNA binding"/>
    <property type="evidence" value="ECO:0007669"/>
    <property type="project" value="UniProtKB-KW"/>
</dbReference>
<evidence type="ECO:0000256" key="1">
    <source>
        <dbReference type="ARBA" id="ARBA00004123"/>
    </source>
</evidence>
<evidence type="ECO:0000256" key="5">
    <source>
        <dbReference type="ARBA" id="ARBA00023125"/>
    </source>
</evidence>
<sequence>MEEALRRLNGNVITTDSNPLLHSTAAVPRRRTTNKRTLNEDAPAASSGGATMRYRGVRRRPWGRYAAEIRDPQSKERRWLGTFDTAEEAACAYDCAARAMRGVKARTNFVYPSENLNPPFSYAKSSQPSILPPSSSFQNPNYDLNSSPFRTHNSLNMVLFRDYFTPPTSKYSNSNSNSNFISPLEFLSNSCSSNQNALMGFENSFKGSSVISEKIEGFETNDNYDQGLTDQCMDFFDNEKPNSGLLQEVLNGFFPNPNAEASQTQVVAEDFIKQDNLKINYQGLSMDYQRGPHFENLSNPSNLFGVESMGDIFNYQEALSFFSAKVQN</sequence>
<comment type="caution">
    <text evidence="10">The sequence shown here is derived from an EMBL/GenBank/DDBJ whole genome shotgun (WGS) entry which is preliminary data.</text>
</comment>
<feature type="region of interest" description="Disordered" evidence="8">
    <location>
        <begin position="23"/>
        <end position="49"/>
    </location>
</feature>
<dbReference type="Pfam" id="PF00847">
    <property type="entry name" value="AP2"/>
    <property type="match status" value="1"/>
</dbReference>
<dbReference type="InterPro" id="IPR001471">
    <property type="entry name" value="AP2/ERF_dom"/>
</dbReference>
<dbReference type="SMART" id="SM00380">
    <property type="entry name" value="AP2"/>
    <property type="match status" value="1"/>
</dbReference>
<dbReference type="EMBL" id="WHWC01000005">
    <property type="protein sequence ID" value="KAG8383235.1"/>
    <property type="molecule type" value="Genomic_DNA"/>
</dbReference>
<dbReference type="AlphaFoldDB" id="A0AAV6XW53"/>
<organism evidence="10 11">
    <name type="scientific">Buddleja alternifolia</name>
    <dbReference type="NCBI Taxonomy" id="168488"/>
    <lineage>
        <taxon>Eukaryota</taxon>
        <taxon>Viridiplantae</taxon>
        <taxon>Streptophyta</taxon>
        <taxon>Embryophyta</taxon>
        <taxon>Tracheophyta</taxon>
        <taxon>Spermatophyta</taxon>
        <taxon>Magnoliopsida</taxon>
        <taxon>eudicotyledons</taxon>
        <taxon>Gunneridae</taxon>
        <taxon>Pentapetalae</taxon>
        <taxon>asterids</taxon>
        <taxon>lamiids</taxon>
        <taxon>Lamiales</taxon>
        <taxon>Scrophulariaceae</taxon>
        <taxon>Buddlejeae</taxon>
        <taxon>Buddleja</taxon>
    </lineage>
</organism>
<keyword evidence="7" id="KW-0539">Nucleus</keyword>
<evidence type="ECO:0000256" key="7">
    <source>
        <dbReference type="ARBA" id="ARBA00023242"/>
    </source>
</evidence>
<proteinExistence type="predicted"/>
<dbReference type="GO" id="GO:0009873">
    <property type="term" value="P:ethylene-activated signaling pathway"/>
    <property type="evidence" value="ECO:0007669"/>
    <property type="project" value="UniProtKB-KW"/>
</dbReference>
<protein>
    <recommendedName>
        <fullName evidence="9">AP2/ERF domain-containing protein</fullName>
    </recommendedName>
</protein>
<reference evidence="10" key="1">
    <citation type="submission" date="2019-10" db="EMBL/GenBank/DDBJ databases">
        <authorList>
            <person name="Zhang R."/>
            <person name="Pan Y."/>
            <person name="Wang J."/>
            <person name="Ma R."/>
            <person name="Yu S."/>
        </authorList>
    </citation>
    <scope>NUCLEOTIDE SEQUENCE</scope>
    <source>
        <strain evidence="10">LA-IB0</strain>
        <tissue evidence="10">Leaf</tissue>
    </source>
</reference>
<keyword evidence="3" id="KW-0611">Plant defense</keyword>
<dbReference type="CDD" id="cd00018">
    <property type="entry name" value="AP2"/>
    <property type="match status" value="1"/>
</dbReference>
<dbReference type="SUPFAM" id="SSF54171">
    <property type="entry name" value="DNA-binding domain"/>
    <property type="match status" value="1"/>
</dbReference>
<dbReference type="GO" id="GO:0005634">
    <property type="term" value="C:nucleus"/>
    <property type="evidence" value="ECO:0007669"/>
    <property type="project" value="UniProtKB-SubCell"/>
</dbReference>